<gene>
    <name evidence="2" type="ORF">GOODEAATRI_009137</name>
</gene>
<keyword evidence="1" id="KW-0732">Signal</keyword>
<protein>
    <recommendedName>
        <fullName evidence="4">Secreted protein</fullName>
    </recommendedName>
</protein>
<comment type="caution">
    <text evidence="2">The sequence shown here is derived from an EMBL/GenBank/DDBJ whole genome shotgun (WGS) entry which is preliminary data.</text>
</comment>
<proteinExistence type="predicted"/>
<evidence type="ECO:0000313" key="3">
    <source>
        <dbReference type="Proteomes" id="UP001476798"/>
    </source>
</evidence>
<sequence>MSSSLLLMSPMVVVLLFCEVVPNASSNWWCGYKGMLLNSSSHHYFLLITLKIDLKKKTGERQPSVKLEQTIFISAANCVISPFQTEPIQAYQVARQKPEPSLRHTGCVGN</sequence>
<evidence type="ECO:0000313" key="2">
    <source>
        <dbReference type="EMBL" id="MEQ2181219.1"/>
    </source>
</evidence>
<dbReference type="Proteomes" id="UP001476798">
    <property type="component" value="Unassembled WGS sequence"/>
</dbReference>
<feature type="chain" id="PRO_5046710367" description="Secreted protein" evidence="1">
    <location>
        <begin position="27"/>
        <end position="110"/>
    </location>
</feature>
<evidence type="ECO:0000256" key="1">
    <source>
        <dbReference type="SAM" id="SignalP"/>
    </source>
</evidence>
<evidence type="ECO:0008006" key="4">
    <source>
        <dbReference type="Google" id="ProtNLM"/>
    </source>
</evidence>
<name>A0ABV0PCL6_9TELE</name>
<keyword evidence="3" id="KW-1185">Reference proteome</keyword>
<organism evidence="2 3">
    <name type="scientific">Goodea atripinnis</name>
    <dbReference type="NCBI Taxonomy" id="208336"/>
    <lineage>
        <taxon>Eukaryota</taxon>
        <taxon>Metazoa</taxon>
        <taxon>Chordata</taxon>
        <taxon>Craniata</taxon>
        <taxon>Vertebrata</taxon>
        <taxon>Euteleostomi</taxon>
        <taxon>Actinopterygii</taxon>
        <taxon>Neopterygii</taxon>
        <taxon>Teleostei</taxon>
        <taxon>Neoteleostei</taxon>
        <taxon>Acanthomorphata</taxon>
        <taxon>Ovalentaria</taxon>
        <taxon>Atherinomorphae</taxon>
        <taxon>Cyprinodontiformes</taxon>
        <taxon>Goodeidae</taxon>
        <taxon>Goodea</taxon>
    </lineage>
</organism>
<feature type="signal peptide" evidence="1">
    <location>
        <begin position="1"/>
        <end position="26"/>
    </location>
</feature>
<dbReference type="EMBL" id="JAHRIO010070469">
    <property type="protein sequence ID" value="MEQ2181219.1"/>
    <property type="molecule type" value="Genomic_DNA"/>
</dbReference>
<accession>A0ABV0PCL6</accession>
<reference evidence="2 3" key="1">
    <citation type="submission" date="2021-06" db="EMBL/GenBank/DDBJ databases">
        <authorList>
            <person name="Palmer J.M."/>
        </authorList>
    </citation>
    <scope>NUCLEOTIDE SEQUENCE [LARGE SCALE GENOMIC DNA]</scope>
    <source>
        <strain evidence="2 3">GA_2019</strain>
        <tissue evidence="2">Muscle</tissue>
    </source>
</reference>